<dbReference type="GeneID" id="17282673"/>
<keyword evidence="3" id="KW-1185">Reference proteome</keyword>
<dbReference type="KEGG" id="ehx:EMIHUDRAFT_225574"/>
<dbReference type="Proteomes" id="UP000013827">
    <property type="component" value="Unassembled WGS sequence"/>
</dbReference>
<name>A0A0D3KNR8_EMIH1</name>
<reference evidence="2" key="2">
    <citation type="submission" date="2024-10" db="UniProtKB">
        <authorList>
            <consortium name="EnsemblProtists"/>
        </authorList>
    </citation>
    <scope>IDENTIFICATION</scope>
</reference>
<feature type="region of interest" description="Disordered" evidence="1">
    <location>
        <begin position="1"/>
        <end position="20"/>
    </location>
</feature>
<accession>A0A0D3KNR8</accession>
<dbReference type="HOGENOM" id="CLU_2054107_0_0_1"/>
<proteinExistence type="predicted"/>
<protein>
    <recommendedName>
        <fullName evidence="4">Ion transport domain-containing protein</fullName>
    </recommendedName>
</protein>
<reference evidence="3" key="1">
    <citation type="journal article" date="2013" name="Nature">
        <title>Pan genome of the phytoplankton Emiliania underpins its global distribution.</title>
        <authorList>
            <person name="Read B.A."/>
            <person name="Kegel J."/>
            <person name="Klute M.J."/>
            <person name="Kuo A."/>
            <person name="Lefebvre S.C."/>
            <person name="Maumus F."/>
            <person name="Mayer C."/>
            <person name="Miller J."/>
            <person name="Monier A."/>
            <person name="Salamov A."/>
            <person name="Young J."/>
            <person name="Aguilar M."/>
            <person name="Claverie J.M."/>
            <person name="Frickenhaus S."/>
            <person name="Gonzalez K."/>
            <person name="Herman E.K."/>
            <person name="Lin Y.C."/>
            <person name="Napier J."/>
            <person name="Ogata H."/>
            <person name="Sarno A.F."/>
            <person name="Shmutz J."/>
            <person name="Schroeder D."/>
            <person name="de Vargas C."/>
            <person name="Verret F."/>
            <person name="von Dassow P."/>
            <person name="Valentin K."/>
            <person name="Van de Peer Y."/>
            <person name="Wheeler G."/>
            <person name="Dacks J.B."/>
            <person name="Delwiche C.F."/>
            <person name="Dyhrman S.T."/>
            <person name="Glockner G."/>
            <person name="John U."/>
            <person name="Richards T."/>
            <person name="Worden A.Z."/>
            <person name="Zhang X."/>
            <person name="Grigoriev I.V."/>
            <person name="Allen A.E."/>
            <person name="Bidle K."/>
            <person name="Borodovsky M."/>
            <person name="Bowler C."/>
            <person name="Brownlee C."/>
            <person name="Cock J.M."/>
            <person name="Elias M."/>
            <person name="Gladyshev V.N."/>
            <person name="Groth M."/>
            <person name="Guda C."/>
            <person name="Hadaegh A."/>
            <person name="Iglesias-Rodriguez M.D."/>
            <person name="Jenkins J."/>
            <person name="Jones B.M."/>
            <person name="Lawson T."/>
            <person name="Leese F."/>
            <person name="Lindquist E."/>
            <person name="Lobanov A."/>
            <person name="Lomsadze A."/>
            <person name="Malik S.B."/>
            <person name="Marsh M.E."/>
            <person name="Mackinder L."/>
            <person name="Mock T."/>
            <person name="Mueller-Roeber B."/>
            <person name="Pagarete A."/>
            <person name="Parker M."/>
            <person name="Probert I."/>
            <person name="Quesneville H."/>
            <person name="Raines C."/>
            <person name="Rensing S.A."/>
            <person name="Riano-Pachon D.M."/>
            <person name="Richier S."/>
            <person name="Rokitta S."/>
            <person name="Shiraiwa Y."/>
            <person name="Soanes D.M."/>
            <person name="van der Giezen M."/>
            <person name="Wahlund T.M."/>
            <person name="Williams B."/>
            <person name="Wilson W."/>
            <person name="Wolfe G."/>
            <person name="Wurch L.L."/>
        </authorList>
    </citation>
    <scope>NUCLEOTIDE SEQUENCE</scope>
</reference>
<evidence type="ECO:0008006" key="4">
    <source>
        <dbReference type="Google" id="ProtNLM"/>
    </source>
</evidence>
<sequence length="127" mass="13211">MRHVDGGKPSAGAKTSVKLKPGTAAKSVRAFGATEGKPLIEPSVPAASRAAPPLRTTRCGIRIEPMEEEGAVGESEEEEEGAVVDVGVSDSEEELEVLQQPNLIQKLADVVSTITVAVLVLNVAARL</sequence>
<evidence type="ECO:0000313" key="3">
    <source>
        <dbReference type="Proteomes" id="UP000013827"/>
    </source>
</evidence>
<dbReference type="RefSeq" id="XP_005789832.1">
    <property type="nucleotide sequence ID" value="XM_005789775.1"/>
</dbReference>
<organism evidence="2 3">
    <name type="scientific">Emiliania huxleyi (strain CCMP1516)</name>
    <dbReference type="NCBI Taxonomy" id="280463"/>
    <lineage>
        <taxon>Eukaryota</taxon>
        <taxon>Haptista</taxon>
        <taxon>Haptophyta</taxon>
        <taxon>Prymnesiophyceae</taxon>
        <taxon>Isochrysidales</taxon>
        <taxon>Noelaerhabdaceae</taxon>
        <taxon>Emiliania</taxon>
    </lineage>
</organism>
<evidence type="ECO:0000256" key="1">
    <source>
        <dbReference type="SAM" id="MobiDB-lite"/>
    </source>
</evidence>
<evidence type="ECO:0000313" key="2">
    <source>
        <dbReference type="EnsemblProtists" id="EOD37403"/>
    </source>
</evidence>
<dbReference type="AlphaFoldDB" id="A0A0D3KNR8"/>
<dbReference type="PaxDb" id="2903-EOD37403"/>
<dbReference type="EnsemblProtists" id="EOD37403">
    <property type="protein sequence ID" value="EOD37403"/>
    <property type="gene ID" value="EMIHUDRAFT_225574"/>
</dbReference>